<comment type="caution">
    <text evidence="8">The sequence shown here is derived from an EMBL/GenBank/DDBJ whole genome shotgun (WGS) entry which is preliminary data.</text>
</comment>
<dbReference type="EMBL" id="CAAALY010048616">
    <property type="protein sequence ID" value="VEL20925.1"/>
    <property type="molecule type" value="Genomic_DNA"/>
</dbReference>
<gene>
    <name evidence="8" type="ORF">PXEA_LOCUS14365</name>
</gene>
<comment type="similarity">
    <text evidence="3">Belongs to the CFAP300 family.</text>
</comment>
<evidence type="ECO:0000256" key="6">
    <source>
        <dbReference type="ARBA" id="ARBA00023212"/>
    </source>
</evidence>
<dbReference type="PANTHER" id="PTHR31078">
    <property type="entry name" value="CILIA- AND FLAGELLA-ASSOCIATED PROTEIN 300"/>
    <property type="match status" value="1"/>
</dbReference>
<name>A0A3S5AND0_9PLAT</name>
<proteinExistence type="inferred from homology"/>
<keyword evidence="5" id="KW-0963">Cytoplasm</keyword>
<comment type="function">
    <text evidence="1">Cilium- and flagellum-specific protein that plays a role in axonemal structure organization and motility. May play a role in outer and inner dynein arm assembly.</text>
</comment>
<comment type="subcellular location">
    <subcellularLocation>
        <location evidence="2">Cytoplasm</location>
        <location evidence="2">Cytoskeleton</location>
        <location evidence="2">Cilium axoneme</location>
    </subcellularLocation>
</comment>
<accession>A0A3S5AND0</accession>
<evidence type="ECO:0000256" key="4">
    <source>
        <dbReference type="ARBA" id="ARBA00022174"/>
    </source>
</evidence>
<evidence type="ECO:0000256" key="3">
    <source>
        <dbReference type="ARBA" id="ARBA00009205"/>
    </source>
</evidence>
<reference evidence="8" key="1">
    <citation type="submission" date="2018-11" db="EMBL/GenBank/DDBJ databases">
        <authorList>
            <consortium name="Pathogen Informatics"/>
        </authorList>
    </citation>
    <scope>NUCLEOTIDE SEQUENCE</scope>
</reference>
<evidence type="ECO:0000256" key="5">
    <source>
        <dbReference type="ARBA" id="ARBA00022490"/>
    </source>
</evidence>
<evidence type="ECO:0000313" key="8">
    <source>
        <dbReference type="EMBL" id="VEL20925.1"/>
    </source>
</evidence>
<dbReference type="Pfam" id="PF14926">
    <property type="entry name" value="CFAP300"/>
    <property type="match status" value="1"/>
</dbReference>
<evidence type="ECO:0000256" key="7">
    <source>
        <dbReference type="ARBA" id="ARBA00023273"/>
    </source>
</evidence>
<evidence type="ECO:0000256" key="1">
    <source>
        <dbReference type="ARBA" id="ARBA00002404"/>
    </source>
</evidence>
<evidence type="ECO:0000313" key="9">
    <source>
        <dbReference type="Proteomes" id="UP000784294"/>
    </source>
</evidence>
<dbReference type="AlphaFoldDB" id="A0A3S5AND0"/>
<dbReference type="PANTHER" id="PTHR31078:SF1">
    <property type="entry name" value="CILIA- AND FLAGELLA-ASSOCIATED PROTEIN 300"/>
    <property type="match status" value="1"/>
</dbReference>
<dbReference type="OrthoDB" id="10259249at2759"/>
<organism evidence="8 9">
    <name type="scientific">Protopolystoma xenopodis</name>
    <dbReference type="NCBI Taxonomy" id="117903"/>
    <lineage>
        <taxon>Eukaryota</taxon>
        <taxon>Metazoa</taxon>
        <taxon>Spiralia</taxon>
        <taxon>Lophotrochozoa</taxon>
        <taxon>Platyhelminthes</taxon>
        <taxon>Monogenea</taxon>
        <taxon>Polyopisthocotylea</taxon>
        <taxon>Polystomatidea</taxon>
        <taxon>Polystomatidae</taxon>
        <taxon>Protopolystoma</taxon>
    </lineage>
</organism>
<dbReference type="GO" id="GO:0005930">
    <property type="term" value="C:axoneme"/>
    <property type="evidence" value="ECO:0007669"/>
    <property type="project" value="UniProtKB-SubCell"/>
</dbReference>
<keyword evidence="7" id="KW-0966">Cell projection</keyword>
<protein>
    <recommendedName>
        <fullName evidence="4">Cilia- and flagella-associated protein 300</fullName>
    </recommendedName>
</protein>
<keyword evidence="6" id="KW-0206">Cytoskeleton</keyword>
<evidence type="ECO:0000256" key="2">
    <source>
        <dbReference type="ARBA" id="ARBA00004430"/>
    </source>
</evidence>
<sequence>MTSMSLFNRLKNCVVHETGKIISSFDCVYDSISISDELRKMLLIEESEYYYLYNKKERDEFLFRLFKFVCIGGEICQFESDINAYFNFTKSLYKNLISVKKDTVSDSITVISQVYEIKCYDTAGNLVYPASTEHINTFGYLIFTFESGIPKI</sequence>
<keyword evidence="9" id="KW-1185">Reference proteome</keyword>
<dbReference type="InterPro" id="IPR029416">
    <property type="entry name" value="CFAP300"/>
</dbReference>
<dbReference type="Proteomes" id="UP000784294">
    <property type="component" value="Unassembled WGS sequence"/>
</dbReference>